<dbReference type="AlphaFoldDB" id="A0A2X2R8E1"/>
<sequence length="350" mass="39381">MVLSMGTVKTFHSSLVFSGGGTRFALYGGMCNALDDLGKTPSLLIASCGGAFATLIINAFPTHTARKAYLQSEEFYNFIKSLSLTPYSQLYRIGFLALKKQYDKRHAPYIEDVYHRYLVTMAQDLSNLLPSLAKVRFSSTLPTIIVGSKMLFTPDECGKRRGTRKLYQKVLFTDTQTARHINLQAIQISSDNYLQSAVAKDIILKTKIPMLTAARISVSDMFYVAPVNIADDVFAGGAIDLLPIELANTLSQEVIREEKQPYSSTEEALVRAVLGFSGNERLAEVAQYPAHLIDTRDATIVLKGFYSEKYINWKRCAVDIHFPKNYAHYREQIEKQWNYGYQTTINAFKQ</sequence>
<accession>A0A2X2R8E1</accession>
<evidence type="ECO:0000259" key="2">
    <source>
        <dbReference type="Pfam" id="PF01734"/>
    </source>
</evidence>
<dbReference type="Pfam" id="PF01734">
    <property type="entry name" value="Patatin"/>
    <property type="match status" value="1"/>
</dbReference>
<dbReference type="GO" id="GO:0006629">
    <property type="term" value="P:lipid metabolic process"/>
    <property type="evidence" value="ECO:0007669"/>
    <property type="project" value="UniProtKB-KW"/>
</dbReference>
<feature type="domain" description="PNPLA" evidence="2">
    <location>
        <begin position="15"/>
        <end position="103"/>
    </location>
</feature>
<keyword evidence="1" id="KW-0443">Lipid metabolism</keyword>
<dbReference type="EMBL" id="UARG01000017">
    <property type="protein sequence ID" value="SQA77358.1"/>
    <property type="molecule type" value="Genomic_DNA"/>
</dbReference>
<reference evidence="3 4" key="1">
    <citation type="submission" date="2018-06" db="EMBL/GenBank/DDBJ databases">
        <authorList>
            <consortium name="Pathogen Informatics"/>
            <person name="Doyle S."/>
        </authorList>
    </citation>
    <scope>NUCLEOTIDE SEQUENCE [LARGE SCALE GENOMIC DNA]</scope>
    <source>
        <strain evidence="3 4">NCTC11546</strain>
    </source>
</reference>
<evidence type="ECO:0000313" key="4">
    <source>
        <dbReference type="Proteomes" id="UP000249891"/>
    </source>
</evidence>
<dbReference type="InterPro" id="IPR002641">
    <property type="entry name" value="PNPLA_dom"/>
</dbReference>
<dbReference type="Gene3D" id="3.40.1090.10">
    <property type="entry name" value="Cytosolic phospholipase A2 catalytic domain"/>
    <property type="match status" value="1"/>
</dbReference>
<dbReference type="SUPFAM" id="SSF52151">
    <property type="entry name" value="FabD/lysophospholipase-like"/>
    <property type="match status" value="1"/>
</dbReference>
<dbReference type="Proteomes" id="UP000249891">
    <property type="component" value="Unassembled WGS sequence"/>
</dbReference>
<evidence type="ECO:0000313" key="3">
    <source>
        <dbReference type="EMBL" id="SQA77358.1"/>
    </source>
</evidence>
<gene>
    <name evidence="3" type="ORF">NCTC11546_00561</name>
</gene>
<proteinExistence type="predicted"/>
<dbReference type="InterPro" id="IPR016035">
    <property type="entry name" value="Acyl_Trfase/lysoPLipase"/>
</dbReference>
<evidence type="ECO:0000256" key="1">
    <source>
        <dbReference type="ARBA" id="ARBA00023098"/>
    </source>
</evidence>
<protein>
    <submittedName>
        <fullName evidence="3">Patatin-like phospholipase</fullName>
    </submittedName>
</protein>
<organism evidence="3 4">
    <name type="scientific">Capnocytophaga ochracea</name>
    <dbReference type="NCBI Taxonomy" id="1018"/>
    <lineage>
        <taxon>Bacteria</taxon>
        <taxon>Pseudomonadati</taxon>
        <taxon>Bacteroidota</taxon>
        <taxon>Flavobacteriia</taxon>
        <taxon>Flavobacteriales</taxon>
        <taxon>Flavobacteriaceae</taxon>
        <taxon>Capnocytophaga</taxon>
    </lineage>
</organism>
<name>A0A2X2R8E1_CAPOC</name>